<feature type="domain" description="C2H2-type" evidence="7">
    <location>
        <begin position="35"/>
        <end position="64"/>
    </location>
</feature>
<dbReference type="InterPro" id="IPR011009">
    <property type="entry name" value="Kinase-like_dom_sf"/>
</dbReference>
<dbReference type="InterPro" id="IPR051681">
    <property type="entry name" value="Ser/Thr_Kinases-Pseudokinases"/>
</dbReference>
<reference evidence="8" key="1">
    <citation type="submission" date="2020-11" db="EMBL/GenBank/DDBJ databases">
        <authorList>
            <person name="Tran Van P."/>
        </authorList>
    </citation>
    <scope>NUCLEOTIDE SEQUENCE</scope>
</reference>
<dbReference type="PANTHER" id="PTHR44329">
    <property type="entry name" value="SERINE/THREONINE-PROTEIN KINASE TNNI3K-RELATED"/>
    <property type="match status" value="1"/>
</dbReference>
<keyword evidence="3 5" id="KW-0863">Zinc-finger</keyword>
<dbReference type="GO" id="GO:0005524">
    <property type="term" value="F:ATP binding"/>
    <property type="evidence" value="ECO:0007669"/>
    <property type="project" value="InterPro"/>
</dbReference>
<keyword evidence="9" id="KW-1185">Reference proteome</keyword>
<evidence type="ECO:0000256" key="3">
    <source>
        <dbReference type="ARBA" id="ARBA00022771"/>
    </source>
</evidence>
<evidence type="ECO:0000259" key="7">
    <source>
        <dbReference type="PROSITE" id="PS50157"/>
    </source>
</evidence>
<protein>
    <recommendedName>
        <fullName evidence="10">Kinase-like protein</fullName>
    </recommendedName>
</protein>
<dbReference type="EMBL" id="CAJPIZ010000822">
    <property type="protein sequence ID" value="CAG2102344.1"/>
    <property type="molecule type" value="Genomic_DNA"/>
</dbReference>
<dbReference type="SMART" id="SM00220">
    <property type="entry name" value="S_TKc"/>
    <property type="match status" value="1"/>
</dbReference>
<name>A0A7R9KFG2_9ACAR</name>
<evidence type="ECO:0000256" key="1">
    <source>
        <dbReference type="ARBA" id="ARBA00022723"/>
    </source>
</evidence>
<evidence type="ECO:0000256" key="2">
    <source>
        <dbReference type="ARBA" id="ARBA00022737"/>
    </source>
</evidence>
<gene>
    <name evidence="8" type="ORF">OSB1V03_LOCUS2383</name>
</gene>
<keyword evidence="2" id="KW-0677">Repeat</keyword>
<dbReference type="Gene3D" id="3.30.160.60">
    <property type="entry name" value="Classic Zinc Finger"/>
    <property type="match status" value="1"/>
</dbReference>
<dbReference type="EMBL" id="OC855397">
    <property type="protein sequence ID" value="CAD7621914.1"/>
    <property type="molecule type" value="Genomic_DNA"/>
</dbReference>
<evidence type="ECO:0000256" key="4">
    <source>
        <dbReference type="ARBA" id="ARBA00022833"/>
    </source>
</evidence>
<evidence type="ECO:0000256" key="5">
    <source>
        <dbReference type="PROSITE-ProRule" id="PRU00042"/>
    </source>
</evidence>
<dbReference type="Gene3D" id="1.10.510.10">
    <property type="entry name" value="Transferase(Phosphotransferase) domain 1"/>
    <property type="match status" value="1"/>
</dbReference>
<dbReference type="GO" id="GO:0008270">
    <property type="term" value="F:zinc ion binding"/>
    <property type="evidence" value="ECO:0007669"/>
    <property type="project" value="UniProtKB-KW"/>
</dbReference>
<dbReference type="InterPro" id="IPR013087">
    <property type="entry name" value="Znf_C2H2_type"/>
</dbReference>
<dbReference type="SUPFAM" id="SSF56112">
    <property type="entry name" value="Protein kinase-like (PK-like)"/>
    <property type="match status" value="1"/>
</dbReference>
<keyword evidence="4" id="KW-0862">Zinc</keyword>
<dbReference type="AlphaFoldDB" id="A0A7R9KFG2"/>
<dbReference type="PROSITE" id="PS00028">
    <property type="entry name" value="ZINC_FINGER_C2H2_1"/>
    <property type="match status" value="1"/>
</dbReference>
<evidence type="ECO:0000313" key="8">
    <source>
        <dbReference type="EMBL" id="CAD7621914.1"/>
    </source>
</evidence>
<dbReference type="PROSITE" id="PS50011">
    <property type="entry name" value="PROTEIN_KINASE_DOM"/>
    <property type="match status" value="1"/>
</dbReference>
<dbReference type="GO" id="GO:0004674">
    <property type="term" value="F:protein serine/threonine kinase activity"/>
    <property type="evidence" value="ECO:0007669"/>
    <property type="project" value="TreeGrafter"/>
</dbReference>
<dbReference type="PROSITE" id="PS50157">
    <property type="entry name" value="ZINC_FINGER_C2H2_2"/>
    <property type="match status" value="1"/>
</dbReference>
<feature type="domain" description="Protein kinase" evidence="6">
    <location>
        <begin position="217"/>
        <end position="521"/>
    </location>
</feature>
<evidence type="ECO:0000259" key="6">
    <source>
        <dbReference type="PROSITE" id="PS50011"/>
    </source>
</evidence>
<sequence length="521" mass="58390">MHKLKFLLKVVTAAVPEFPITDLIQTPLQICPSFFKCNEENCGKRFNNKVNLIDHKRIHSGEKPFTPPHSDSDFVTVSSLALALTPSGSSVYISSLTPSAVSDATSASIPSLSSEGEGVAEVLLTASTSTILPMQVLERTFERAPADYRTPLLDKSSSSGALRLSSGSGRMHVPSVGHMWKRLRTGRLALTDAERLRQKTKRNVRHALRDWGFDVKYKTTKKLGQGCWGIVYRGVYNENISKLSEKQGRYMLGAAPGVHGRRRNGRPTVERHREGVNENIVAFRASVHLGRRVVLRNVWEGVDGARDIISYYRMFLIMDYGDEGSLYSFMIYKRLNDRLCIEFIRQLCSGLVYMHGQGIAHCDVHAGNVLLFDRNLPGNARRTTTWYDGSDAAVGEDTVGDYVVKWTDFGYAVSRNHFAGWGVDISAPDWRREIREDELAFGVLLHIMVDTAETFGAGNEGLDLAFMRALADDLRQTGQPLADVLTQYPFEKNTRLPINSTVLAKFSNNWEEVNMQKLVYF</sequence>
<proteinExistence type="predicted"/>
<dbReference type="SUPFAM" id="SSF57667">
    <property type="entry name" value="beta-beta-alpha zinc fingers"/>
    <property type="match status" value="1"/>
</dbReference>
<dbReference type="SMART" id="SM00355">
    <property type="entry name" value="ZnF_C2H2"/>
    <property type="match status" value="1"/>
</dbReference>
<dbReference type="Proteomes" id="UP000759131">
    <property type="component" value="Unassembled WGS sequence"/>
</dbReference>
<organism evidence="8">
    <name type="scientific">Medioppia subpectinata</name>
    <dbReference type="NCBI Taxonomy" id="1979941"/>
    <lineage>
        <taxon>Eukaryota</taxon>
        <taxon>Metazoa</taxon>
        <taxon>Ecdysozoa</taxon>
        <taxon>Arthropoda</taxon>
        <taxon>Chelicerata</taxon>
        <taxon>Arachnida</taxon>
        <taxon>Acari</taxon>
        <taxon>Acariformes</taxon>
        <taxon>Sarcoptiformes</taxon>
        <taxon>Oribatida</taxon>
        <taxon>Brachypylina</taxon>
        <taxon>Oppioidea</taxon>
        <taxon>Oppiidae</taxon>
        <taxon>Medioppia</taxon>
    </lineage>
</organism>
<evidence type="ECO:0008006" key="10">
    <source>
        <dbReference type="Google" id="ProtNLM"/>
    </source>
</evidence>
<evidence type="ECO:0000313" key="9">
    <source>
        <dbReference type="Proteomes" id="UP000759131"/>
    </source>
</evidence>
<dbReference type="OrthoDB" id="5985221at2759"/>
<dbReference type="FunFam" id="3.30.160.60:FF:000072">
    <property type="entry name" value="zinc finger protein 143 isoform X1"/>
    <property type="match status" value="1"/>
</dbReference>
<dbReference type="InterPro" id="IPR000719">
    <property type="entry name" value="Prot_kinase_dom"/>
</dbReference>
<dbReference type="InterPro" id="IPR036236">
    <property type="entry name" value="Znf_C2H2_sf"/>
</dbReference>
<accession>A0A7R9KFG2</accession>
<dbReference type="Pfam" id="PF00069">
    <property type="entry name" value="Pkinase"/>
    <property type="match status" value="1"/>
</dbReference>
<keyword evidence="1" id="KW-0479">Metal-binding</keyword>